<comment type="caution">
    <text evidence="8">The sequence shown here is derived from an EMBL/GenBank/DDBJ whole genome shotgun (WGS) entry which is preliminary data.</text>
</comment>
<evidence type="ECO:0000256" key="2">
    <source>
        <dbReference type="ARBA" id="ARBA00022771"/>
    </source>
</evidence>
<dbReference type="PANTHER" id="PTHR45931:SF3">
    <property type="entry name" value="RING ZINC FINGER-CONTAINING PROTEIN"/>
    <property type="match status" value="1"/>
</dbReference>
<dbReference type="OrthoDB" id="21204at2759"/>
<reference evidence="8 9" key="1">
    <citation type="submission" date="2017-12" db="EMBL/GenBank/DDBJ databases">
        <title>Sequencing, de novo assembly and annotation of complete genome of a new Thraustochytrid species, strain FCC1311.</title>
        <authorList>
            <person name="Sedici K."/>
            <person name="Godart F."/>
            <person name="Aiese Cigliano R."/>
            <person name="Sanseverino W."/>
            <person name="Barakat M."/>
            <person name="Ortet P."/>
            <person name="Marechal E."/>
            <person name="Cagnac O."/>
            <person name="Amato A."/>
        </authorList>
    </citation>
    <scope>NUCLEOTIDE SEQUENCE [LARGE SCALE GENOMIC DNA]</scope>
</reference>
<feature type="region of interest" description="Disordered" evidence="5">
    <location>
        <begin position="578"/>
        <end position="650"/>
    </location>
</feature>
<dbReference type="InterPro" id="IPR013083">
    <property type="entry name" value="Znf_RING/FYVE/PHD"/>
</dbReference>
<evidence type="ECO:0000313" key="9">
    <source>
        <dbReference type="Proteomes" id="UP000241890"/>
    </source>
</evidence>
<dbReference type="GO" id="GO:0005634">
    <property type="term" value="C:nucleus"/>
    <property type="evidence" value="ECO:0007669"/>
    <property type="project" value="TreeGrafter"/>
</dbReference>
<dbReference type="Gene3D" id="3.30.40.10">
    <property type="entry name" value="Zinc/RING finger domain, C3HC4 (zinc finger)"/>
    <property type="match status" value="1"/>
</dbReference>
<evidence type="ECO:0000256" key="5">
    <source>
        <dbReference type="SAM" id="MobiDB-lite"/>
    </source>
</evidence>
<proteinExistence type="predicted"/>
<evidence type="ECO:0000259" key="7">
    <source>
        <dbReference type="PROSITE" id="PS50089"/>
    </source>
</evidence>
<dbReference type="Proteomes" id="UP000241890">
    <property type="component" value="Unassembled WGS sequence"/>
</dbReference>
<keyword evidence="2 4" id="KW-0863">Zinc-finger</keyword>
<dbReference type="Gene3D" id="2.120.10.80">
    <property type="entry name" value="Kelch-type beta propeller"/>
    <property type="match status" value="2"/>
</dbReference>
<dbReference type="InterPro" id="IPR051834">
    <property type="entry name" value="RING_finger_E3_ligase"/>
</dbReference>
<dbReference type="InParanoid" id="A0A2R5H0G9"/>
<dbReference type="SMART" id="SM00184">
    <property type="entry name" value="RING"/>
    <property type="match status" value="1"/>
</dbReference>
<dbReference type="AlphaFoldDB" id="A0A2R5H0G9"/>
<dbReference type="PROSITE" id="PS50089">
    <property type="entry name" value="ZF_RING_2"/>
    <property type="match status" value="1"/>
</dbReference>
<dbReference type="InterPro" id="IPR015915">
    <property type="entry name" value="Kelch-typ_b-propeller"/>
</dbReference>
<organism evidence="8 9">
    <name type="scientific">Hondaea fermentalgiana</name>
    <dbReference type="NCBI Taxonomy" id="2315210"/>
    <lineage>
        <taxon>Eukaryota</taxon>
        <taxon>Sar</taxon>
        <taxon>Stramenopiles</taxon>
        <taxon>Bigyra</taxon>
        <taxon>Labyrinthulomycetes</taxon>
        <taxon>Thraustochytrida</taxon>
        <taxon>Thraustochytriidae</taxon>
        <taxon>Hondaea</taxon>
    </lineage>
</organism>
<evidence type="ECO:0000256" key="4">
    <source>
        <dbReference type="PROSITE-ProRule" id="PRU00175"/>
    </source>
</evidence>
<sequence length="722" mass="77904">MRATGSRLRVALARKICCVTIFIVVVLLLGLGLSVTVVHQESGAWQKMNFMPGSLISSAAIYCEGMDQVVVVGGAALSVHTGRFHATSTVWVMGGDNNWHALSPVSGGLSARLGHTLNIVEDSEEYCDFLVYGSHDEDETQIAVLGRLSRENGESGSLQVAWGDDSALVVNTEANGSGDEDDFSDAAGPGLRERHTAVTFRDDIYFLGGFTRSLIDDNVLWKLSLSKDSTSSDASNAALPATRQATWSVAWSEDAENATKGPRRTWDLSSVVVGGDRLAFVGGEMWDAAQEPITSGDIWIWSTVKQSWEPSQFDRASTSFARSSAVVVALNDDLFVHGGTQIVSYRRQKVDLHKSSLLQTQPLAEEPLGRCASDGLADAGFFYCEPAEETLGGYRPECRSRHTGVLRKNSLLVFGGLSGQECLGVSYVFSDMWQLDLKGVLSGNLVPAQDSIADSSFAYLSSMYFFLALVFVTVLLFGSIIFRRRQLTTFTYAATDNGSRNRGASVSLIRNLPVIRFMDTGRDEDEVCPICLADYEPEDELLQLPCGHMFHPECGETWLVKNDSCPLCKRALGARDISETPSNANGGSGGAASGNVVDENDGEDSAAQARGRHDDGADPGIELQDLRADDATSPFPRSDSPSDVAQTGSDAIRRACGIGHQRDRLDLMAVLMDPGSDVVIGRSVAKVGQSVSIEISRMANSIPHGRVNYSIQNGQRRQILGI</sequence>
<dbReference type="SUPFAM" id="SSF57850">
    <property type="entry name" value="RING/U-box"/>
    <property type="match status" value="1"/>
</dbReference>
<evidence type="ECO:0000256" key="3">
    <source>
        <dbReference type="ARBA" id="ARBA00022833"/>
    </source>
</evidence>
<dbReference type="GO" id="GO:0006511">
    <property type="term" value="P:ubiquitin-dependent protein catabolic process"/>
    <property type="evidence" value="ECO:0007669"/>
    <property type="project" value="TreeGrafter"/>
</dbReference>
<evidence type="ECO:0000256" key="6">
    <source>
        <dbReference type="SAM" id="Phobius"/>
    </source>
</evidence>
<dbReference type="GO" id="GO:0008270">
    <property type="term" value="F:zinc ion binding"/>
    <property type="evidence" value="ECO:0007669"/>
    <property type="project" value="UniProtKB-KW"/>
</dbReference>
<dbReference type="CDD" id="cd16454">
    <property type="entry name" value="RING-H2_PA-TM-RING"/>
    <property type="match status" value="1"/>
</dbReference>
<dbReference type="GO" id="GO:0061630">
    <property type="term" value="F:ubiquitin protein ligase activity"/>
    <property type="evidence" value="ECO:0007669"/>
    <property type="project" value="TreeGrafter"/>
</dbReference>
<keyword evidence="6" id="KW-1133">Transmembrane helix</keyword>
<evidence type="ECO:0000313" key="8">
    <source>
        <dbReference type="EMBL" id="GBG34553.1"/>
    </source>
</evidence>
<keyword evidence="9" id="KW-1185">Reference proteome</keyword>
<keyword evidence="6" id="KW-0812">Transmembrane</keyword>
<gene>
    <name evidence="8" type="ORF">FCC1311_107772</name>
</gene>
<protein>
    <submittedName>
        <fullName evidence="8">E3 ubiquitin-protein ligase ATL4</fullName>
    </submittedName>
</protein>
<keyword evidence="6" id="KW-0472">Membrane</keyword>
<dbReference type="PANTHER" id="PTHR45931">
    <property type="entry name" value="SI:CH211-59O9.10"/>
    <property type="match status" value="1"/>
</dbReference>
<dbReference type="InterPro" id="IPR001841">
    <property type="entry name" value="Znf_RING"/>
</dbReference>
<dbReference type="Pfam" id="PF13639">
    <property type="entry name" value="zf-RING_2"/>
    <property type="match status" value="1"/>
</dbReference>
<keyword evidence="3" id="KW-0862">Zinc</keyword>
<feature type="transmembrane region" description="Helical" evidence="6">
    <location>
        <begin position="12"/>
        <end position="33"/>
    </location>
</feature>
<feature type="domain" description="RING-type" evidence="7">
    <location>
        <begin position="528"/>
        <end position="569"/>
    </location>
</feature>
<feature type="compositionally biased region" description="Polar residues" evidence="5">
    <location>
        <begin position="639"/>
        <end position="649"/>
    </location>
</feature>
<feature type="transmembrane region" description="Helical" evidence="6">
    <location>
        <begin position="457"/>
        <end position="482"/>
    </location>
</feature>
<dbReference type="SUPFAM" id="SSF117281">
    <property type="entry name" value="Kelch motif"/>
    <property type="match status" value="1"/>
</dbReference>
<name>A0A2R5H0G9_9STRA</name>
<dbReference type="EMBL" id="BEYU01000200">
    <property type="protein sequence ID" value="GBG34553.1"/>
    <property type="molecule type" value="Genomic_DNA"/>
</dbReference>
<evidence type="ECO:0000256" key="1">
    <source>
        <dbReference type="ARBA" id="ARBA00022723"/>
    </source>
</evidence>
<keyword evidence="1" id="KW-0479">Metal-binding</keyword>
<accession>A0A2R5H0G9</accession>